<feature type="transmembrane region" description="Helical" evidence="1">
    <location>
        <begin position="130"/>
        <end position="149"/>
    </location>
</feature>
<dbReference type="GO" id="GO:0016020">
    <property type="term" value="C:membrane"/>
    <property type="evidence" value="ECO:0007669"/>
    <property type="project" value="TreeGrafter"/>
</dbReference>
<sequence>MHEYTVTRVNSAGGFEWRSHLSVTYFEVLSRMSIVAGDQSRNRSRRRAAPVPNLPKRSDQRKFLPEVQGLRAVAVLMVVAYHVWFGRISGGVDVFLLISSFLLTGQFTRKLENGRALELFKYWAHLFKRLLPLIAVTLLLTLLGTYLFLPETRWTGTLGQTWASLFYYQNWFLAAESVDYYATDHSAASPLQHFWSLSIQGQIFILWPLIFAVGAMIARAGKLRIRAVLLYLFGAVFAVSLVFSIITTNTNQAFAYFDTRTRLWEFALGSMLALILPYLDFKRSTRIVFGWLGVVAMLTCGMILQVGQQFPGYMALWPTLAAAFVIVAGFTDSKFGADRFLSWKPLVRLGDSSYALYLFHWPLLVFFLVDTGRDHAGAVAGTVIIAISLVAAFLATKFIDTPIRRSKWIEQKRRRAILTIAVCIALVAAPLSVWQLRIHADELALQAQDEAAQSEVFRNYPGALALQPGFVDAADPDLPLRPALTALDKQWVTFGKACEGSLAPADGTLTDNCVQTELTQKPKKTIVVVGDSHAQQLSGALNEVARKNNWQVVALLLGGCDFGAENVSSGRGEECVDFNKSALDYVLKLKPDAVLTLATKSVADSPEEHVPAGYESAVRSIASEGIDVLGVRDNPRFVANMASCVAQSSSEDCAVQQASHLAASNPAESLNQIDGAHMIDLTDQLCKDGVCSPVVGNVLVYLDQNHLTWDFAKTMAPALGERIAAATGWDVK</sequence>
<evidence type="ECO:0000313" key="4">
    <source>
        <dbReference type="EMBL" id="SED88441.1"/>
    </source>
</evidence>
<evidence type="ECO:0000259" key="3">
    <source>
        <dbReference type="Pfam" id="PF19040"/>
    </source>
</evidence>
<evidence type="ECO:0000259" key="2">
    <source>
        <dbReference type="Pfam" id="PF01757"/>
    </source>
</evidence>
<accession>A0A1H5EBH6</accession>
<feature type="transmembrane region" description="Helical" evidence="1">
    <location>
        <begin position="90"/>
        <end position="109"/>
    </location>
</feature>
<evidence type="ECO:0000313" key="5">
    <source>
        <dbReference type="Proteomes" id="UP000182725"/>
    </source>
</evidence>
<dbReference type="InterPro" id="IPR050879">
    <property type="entry name" value="Acyltransferase_3"/>
</dbReference>
<dbReference type="AlphaFoldDB" id="A0A1H5EBH6"/>
<name>A0A1H5EBH6_9MICC</name>
<dbReference type="Proteomes" id="UP000182725">
    <property type="component" value="Unassembled WGS sequence"/>
</dbReference>
<proteinExistence type="predicted"/>
<feature type="domain" description="SGNH" evidence="3">
    <location>
        <begin position="511"/>
        <end position="719"/>
    </location>
</feature>
<feature type="transmembrane region" description="Helical" evidence="1">
    <location>
        <begin position="375"/>
        <end position="395"/>
    </location>
</feature>
<dbReference type="GO" id="GO:0016747">
    <property type="term" value="F:acyltransferase activity, transferring groups other than amino-acyl groups"/>
    <property type="evidence" value="ECO:0007669"/>
    <property type="project" value="InterPro"/>
</dbReference>
<dbReference type="GO" id="GO:0016787">
    <property type="term" value="F:hydrolase activity"/>
    <property type="evidence" value="ECO:0007669"/>
    <property type="project" value="UniProtKB-KW"/>
</dbReference>
<dbReference type="PANTHER" id="PTHR23028">
    <property type="entry name" value="ACETYLTRANSFERASE"/>
    <property type="match status" value="1"/>
</dbReference>
<reference evidence="4 5" key="1">
    <citation type="submission" date="2016-10" db="EMBL/GenBank/DDBJ databases">
        <authorList>
            <person name="de Groot N.N."/>
        </authorList>
    </citation>
    <scope>NUCLEOTIDE SEQUENCE [LARGE SCALE GENOMIC DNA]</scope>
    <source>
        <strain evidence="4 5">DSM 22274</strain>
    </source>
</reference>
<dbReference type="InterPro" id="IPR043968">
    <property type="entry name" value="SGNH"/>
</dbReference>
<keyword evidence="4" id="KW-0378">Hydrolase</keyword>
<dbReference type="PANTHER" id="PTHR23028:SF53">
    <property type="entry name" value="ACYL_TRANSF_3 DOMAIN-CONTAINING PROTEIN"/>
    <property type="match status" value="1"/>
</dbReference>
<keyword evidence="1" id="KW-0472">Membrane</keyword>
<keyword evidence="1" id="KW-0812">Transmembrane</keyword>
<evidence type="ECO:0000256" key="1">
    <source>
        <dbReference type="SAM" id="Phobius"/>
    </source>
</evidence>
<keyword evidence="4" id="KW-0012">Acyltransferase</keyword>
<keyword evidence="1" id="KW-1133">Transmembrane helix</keyword>
<feature type="transmembrane region" description="Helical" evidence="1">
    <location>
        <begin position="352"/>
        <end position="369"/>
    </location>
</feature>
<dbReference type="EMBL" id="FNTV01000001">
    <property type="protein sequence ID" value="SED88441.1"/>
    <property type="molecule type" value="Genomic_DNA"/>
</dbReference>
<dbReference type="InterPro" id="IPR002656">
    <property type="entry name" value="Acyl_transf_3_dom"/>
</dbReference>
<feature type="transmembrane region" description="Helical" evidence="1">
    <location>
        <begin position="229"/>
        <end position="248"/>
    </location>
</feature>
<feature type="transmembrane region" description="Helical" evidence="1">
    <location>
        <begin position="288"/>
        <end position="307"/>
    </location>
</feature>
<organism evidence="4 5">
    <name type="scientific">Arthrobacter alpinus</name>
    <dbReference type="NCBI Taxonomy" id="656366"/>
    <lineage>
        <taxon>Bacteria</taxon>
        <taxon>Bacillati</taxon>
        <taxon>Actinomycetota</taxon>
        <taxon>Actinomycetes</taxon>
        <taxon>Micrococcales</taxon>
        <taxon>Micrococcaceae</taxon>
        <taxon>Arthrobacter</taxon>
    </lineage>
</organism>
<gene>
    <name evidence="4" type="ORF">SAMN04489740_0200</name>
</gene>
<protein>
    <submittedName>
        <fullName evidence="4">Peptidoglycan/LPS O-acetylase OafA/YrhL, contains acyltransferase and SGNH-hydrolase domains</fullName>
    </submittedName>
</protein>
<feature type="domain" description="Acyltransferase 3" evidence="2">
    <location>
        <begin position="66"/>
        <end position="394"/>
    </location>
</feature>
<keyword evidence="4" id="KW-0808">Transferase</keyword>
<feature type="transmembrane region" description="Helical" evidence="1">
    <location>
        <begin position="416"/>
        <end position="436"/>
    </location>
</feature>
<feature type="transmembrane region" description="Helical" evidence="1">
    <location>
        <begin position="199"/>
        <end position="217"/>
    </location>
</feature>
<dbReference type="Pfam" id="PF19040">
    <property type="entry name" value="SGNH"/>
    <property type="match status" value="1"/>
</dbReference>
<dbReference type="GO" id="GO:0009103">
    <property type="term" value="P:lipopolysaccharide biosynthetic process"/>
    <property type="evidence" value="ECO:0007669"/>
    <property type="project" value="TreeGrafter"/>
</dbReference>
<feature type="transmembrane region" description="Helical" evidence="1">
    <location>
        <begin position="313"/>
        <end position="331"/>
    </location>
</feature>
<dbReference type="Pfam" id="PF01757">
    <property type="entry name" value="Acyl_transf_3"/>
    <property type="match status" value="1"/>
</dbReference>
<feature type="transmembrane region" description="Helical" evidence="1">
    <location>
        <begin position="263"/>
        <end position="281"/>
    </location>
</feature>